<evidence type="ECO:0000313" key="2">
    <source>
        <dbReference type="Proteomes" id="UP000002710"/>
    </source>
</evidence>
<accession>Q30ZW8</accession>
<protein>
    <submittedName>
        <fullName evidence="1">Uncharacterized protein</fullName>
    </submittedName>
</protein>
<dbReference type="RefSeq" id="WP_011367888.1">
    <property type="nucleotide sequence ID" value="NC_007519.1"/>
</dbReference>
<dbReference type="AlphaFoldDB" id="Q30ZW8"/>
<dbReference type="KEGG" id="dde:Dde_1981"/>
<reference evidence="1 2" key="1">
    <citation type="journal article" date="2011" name="J. Bacteriol.">
        <title>Complete genome sequence and updated annotation of Desulfovibrio alaskensis G20.</title>
        <authorList>
            <person name="Hauser L.J."/>
            <person name="Land M.L."/>
            <person name="Brown S.D."/>
            <person name="Larimer F."/>
            <person name="Keller K.L."/>
            <person name="Rapp-Giles B.J."/>
            <person name="Price M.N."/>
            <person name="Lin M."/>
            <person name="Bruce D.C."/>
            <person name="Detter J.C."/>
            <person name="Tapia R."/>
            <person name="Han C.S."/>
            <person name="Goodwin L.A."/>
            <person name="Cheng J.F."/>
            <person name="Pitluck S."/>
            <person name="Copeland A."/>
            <person name="Lucas S."/>
            <person name="Nolan M."/>
            <person name="Lapidus A.L."/>
            <person name="Palumbo A.V."/>
            <person name="Wall J.D."/>
        </authorList>
    </citation>
    <scope>NUCLEOTIDE SEQUENCE [LARGE SCALE GENOMIC DNA]</scope>
    <source>
        <strain evidence="2">ATCC BAA 1058 / DSM 17464 / G20</strain>
    </source>
</reference>
<dbReference type="Proteomes" id="UP000002710">
    <property type="component" value="Chromosome"/>
</dbReference>
<organism evidence="1 2">
    <name type="scientific">Oleidesulfovibrio alaskensis (strain ATCC BAA-1058 / DSM 17464 / G20)</name>
    <name type="common">Desulfovibrio alaskensis</name>
    <dbReference type="NCBI Taxonomy" id="207559"/>
    <lineage>
        <taxon>Bacteria</taxon>
        <taxon>Pseudomonadati</taxon>
        <taxon>Thermodesulfobacteriota</taxon>
        <taxon>Desulfovibrionia</taxon>
        <taxon>Desulfovibrionales</taxon>
        <taxon>Desulfovibrionaceae</taxon>
        <taxon>Oleidesulfovibrio</taxon>
    </lineage>
</organism>
<sequence length="53" mass="6047">MQKRFCTCGTAVWVCYLFNSWSSVFFNCEDEDSSALLARCPCCGNKLDINQLK</sequence>
<gene>
    <name evidence="1" type="ordered locus">Dde_1981</name>
</gene>
<name>Q30ZW8_OLEA2</name>
<proteinExistence type="predicted"/>
<keyword evidence="2" id="KW-1185">Reference proteome</keyword>
<dbReference type="HOGENOM" id="CLU_213140_0_0_7"/>
<dbReference type="EMBL" id="CP000112">
    <property type="protein sequence ID" value="ABB38778.2"/>
    <property type="molecule type" value="Genomic_DNA"/>
</dbReference>
<evidence type="ECO:0000313" key="1">
    <source>
        <dbReference type="EMBL" id="ABB38778.2"/>
    </source>
</evidence>